<protein>
    <submittedName>
        <fullName evidence="9">C40 family peptidase</fullName>
    </submittedName>
</protein>
<accession>A0ABS3Z586</accession>
<dbReference type="PANTHER" id="PTHR47360">
    <property type="entry name" value="MUREIN DD-ENDOPEPTIDASE MEPS/MUREIN LD-CARBOXYPEPTIDASE"/>
    <property type="match status" value="1"/>
</dbReference>
<feature type="domain" description="NlpC/P60" evidence="8">
    <location>
        <begin position="82"/>
        <end position="208"/>
    </location>
</feature>
<dbReference type="InterPro" id="IPR052062">
    <property type="entry name" value="Murein_DD/LD_carboxypeptidase"/>
</dbReference>
<keyword evidence="7" id="KW-1133">Transmembrane helix</keyword>
<gene>
    <name evidence="9" type="ORF">J7I42_33835</name>
</gene>
<evidence type="ECO:0000313" key="9">
    <source>
        <dbReference type="EMBL" id="MBO9205319.1"/>
    </source>
</evidence>
<keyword evidence="4" id="KW-0378">Hydrolase</keyword>
<proteinExistence type="inferred from homology"/>
<dbReference type="InterPro" id="IPR000064">
    <property type="entry name" value="NLP_P60_dom"/>
</dbReference>
<keyword evidence="5" id="KW-0788">Thiol protease</keyword>
<dbReference type="Gene3D" id="3.90.1720.10">
    <property type="entry name" value="endopeptidase domain like (from Nostoc punctiforme)"/>
    <property type="match status" value="1"/>
</dbReference>
<evidence type="ECO:0000256" key="7">
    <source>
        <dbReference type="SAM" id="Phobius"/>
    </source>
</evidence>
<comment type="similarity">
    <text evidence="1">Belongs to the peptidase C40 family.</text>
</comment>
<keyword evidence="2" id="KW-0645">Protease</keyword>
<feature type="transmembrane region" description="Helical" evidence="7">
    <location>
        <begin position="12"/>
        <end position="33"/>
    </location>
</feature>
<keyword evidence="10" id="KW-1185">Reference proteome</keyword>
<keyword evidence="7" id="KW-0812">Transmembrane</keyword>
<dbReference type="Proteomes" id="UP000677244">
    <property type="component" value="Unassembled WGS sequence"/>
</dbReference>
<evidence type="ECO:0000313" key="10">
    <source>
        <dbReference type="Proteomes" id="UP000677244"/>
    </source>
</evidence>
<evidence type="ECO:0000256" key="5">
    <source>
        <dbReference type="ARBA" id="ARBA00022807"/>
    </source>
</evidence>
<dbReference type="InterPro" id="IPR038765">
    <property type="entry name" value="Papain-like_cys_pep_sf"/>
</dbReference>
<evidence type="ECO:0000256" key="3">
    <source>
        <dbReference type="ARBA" id="ARBA00022729"/>
    </source>
</evidence>
<dbReference type="Pfam" id="PF00877">
    <property type="entry name" value="NLPC_P60"/>
    <property type="match status" value="1"/>
</dbReference>
<evidence type="ECO:0000259" key="8">
    <source>
        <dbReference type="PROSITE" id="PS51935"/>
    </source>
</evidence>
<dbReference type="PROSITE" id="PS51257">
    <property type="entry name" value="PROKAR_LIPOPROTEIN"/>
    <property type="match status" value="1"/>
</dbReference>
<feature type="region of interest" description="Disordered" evidence="6">
    <location>
        <begin position="215"/>
        <end position="238"/>
    </location>
</feature>
<dbReference type="PANTHER" id="PTHR47360:SF1">
    <property type="entry name" value="ENDOPEPTIDASE NLPC-RELATED"/>
    <property type="match status" value="1"/>
</dbReference>
<dbReference type="SUPFAM" id="SSF54001">
    <property type="entry name" value="Cysteine proteinases"/>
    <property type="match status" value="1"/>
</dbReference>
<dbReference type="EMBL" id="JAGHKO010000024">
    <property type="protein sequence ID" value="MBO9205319.1"/>
    <property type="molecule type" value="Genomic_DNA"/>
</dbReference>
<dbReference type="PROSITE" id="PS51935">
    <property type="entry name" value="NLPC_P60"/>
    <property type="match status" value="1"/>
</dbReference>
<name>A0ABS3Z586_9BACT</name>
<evidence type="ECO:0000256" key="4">
    <source>
        <dbReference type="ARBA" id="ARBA00022801"/>
    </source>
</evidence>
<keyword evidence="3" id="KW-0732">Signal</keyword>
<reference evidence="9 10" key="1">
    <citation type="submission" date="2021-03" db="EMBL/GenBank/DDBJ databases">
        <title>Assistant Professor.</title>
        <authorList>
            <person name="Huq M.A."/>
        </authorList>
    </citation>
    <scope>NUCLEOTIDE SEQUENCE [LARGE SCALE GENOMIC DNA]</scope>
    <source>
        <strain evidence="9 10">MAH-29</strain>
    </source>
</reference>
<dbReference type="RefSeq" id="WP_209144779.1">
    <property type="nucleotide sequence ID" value="NZ_JAGHKO010000024.1"/>
</dbReference>
<sequence>MKRIHIFQDRDSFLFPSFWFAITGCLCLAILLASCSSSRKSTNQYQTIVVKPADPTLAPTNGITVNEMFIKYGAYLKIDPDSLTNYTLYAFIDKWMKTPYKYGGNDEKGIDCSGFIQRLLSDVYNIQVPRTSAQQFFTKNVEPFHGKTYFSEGDLVFFCTVKGQPISHVGMYLHNQYFINASTSSGVSIASLDDPYWKKRFVSAGRVRIVNTPAAATKPTITTKPTTPGKTPTKSGKQ</sequence>
<evidence type="ECO:0000256" key="2">
    <source>
        <dbReference type="ARBA" id="ARBA00022670"/>
    </source>
</evidence>
<comment type="caution">
    <text evidence="9">The sequence shown here is derived from an EMBL/GenBank/DDBJ whole genome shotgun (WGS) entry which is preliminary data.</text>
</comment>
<evidence type="ECO:0000256" key="6">
    <source>
        <dbReference type="SAM" id="MobiDB-lite"/>
    </source>
</evidence>
<evidence type="ECO:0000256" key="1">
    <source>
        <dbReference type="ARBA" id="ARBA00007074"/>
    </source>
</evidence>
<keyword evidence="7" id="KW-0472">Membrane</keyword>
<organism evidence="9 10">
    <name type="scientific">Niastella soli</name>
    <dbReference type="NCBI Taxonomy" id="2821487"/>
    <lineage>
        <taxon>Bacteria</taxon>
        <taxon>Pseudomonadati</taxon>
        <taxon>Bacteroidota</taxon>
        <taxon>Chitinophagia</taxon>
        <taxon>Chitinophagales</taxon>
        <taxon>Chitinophagaceae</taxon>
        <taxon>Niastella</taxon>
    </lineage>
</organism>